<feature type="domain" description="ABC-2 type transporter transmembrane" evidence="6">
    <location>
        <begin position="33"/>
        <end position="420"/>
    </location>
</feature>
<dbReference type="Proteomes" id="UP001198200">
    <property type="component" value="Unassembled WGS sequence"/>
</dbReference>
<feature type="transmembrane region" description="Helical" evidence="5">
    <location>
        <begin position="405"/>
        <end position="424"/>
    </location>
</feature>
<feature type="transmembrane region" description="Helical" evidence="5">
    <location>
        <begin position="279"/>
        <end position="304"/>
    </location>
</feature>
<gene>
    <name evidence="7" type="ORF">LKD48_03845</name>
</gene>
<evidence type="ECO:0000313" key="7">
    <source>
        <dbReference type="EMBL" id="MCC2220780.1"/>
    </source>
</evidence>
<evidence type="ECO:0000256" key="3">
    <source>
        <dbReference type="ARBA" id="ARBA00022989"/>
    </source>
</evidence>
<name>A0AAE3JB05_9FIRM</name>
<evidence type="ECO:0000256" key="1">
    <source>
        <dbReference type="ARBA" id="ARBA00004141"/>
    </source>
</evidence>
<dbReference type="AlphaFoldDB" id="A0AAE3JB05"/>
<feature type="transmembrane region" description="Helical" evidence="5">
    <location>
        <begin position="310"/>
        <end position="337"/>
    </location>
</feature>
<proteinExistence type="predicted"/>
<comment type="subcellular location">
    <subcellularLocation>
        <location evidence="1">Membrane</location>
        <topology evidence="1">Multi-pass membrane protein</topology>
    </subcellularLocation>
</comment>
<evidence type="ECO:0000256" key="4">
    <source>
        <dbReference type="ARBA" id="ARBA00023136"/>
    </source>
</evidence>
<evidence type="ECO:0000313" key="8">
    <source>
        <dbReference type="Proteomes" id="UP001198200"/>
    </source>
</evidence>
<feature type="transmembrane region" description="Helical" evidence="5">
    <location>
        <begin position="349"/>
        <end position="370"/>
    </location>
</feature>
<dbReference type="InterPro" id="IPR013525">
    <property type="entry name" value="ABC2_TM"/>
</dbReference>
<comment type="caution">
    <text evidence="7">The sequence shown here is derived from an EMBL/GenBank/DDBJ whole genome shotgun (WGS) entry which is preliminary data.</text>
</comment>
<sequence length="442" mass="48433">MSSTLNLRRCYLAFTWKRCFRRLGKLFCGLALLGIICAAAIYGLSFVNQKNDTSAASHFNVVFVMPKNAGLHYSLALGMVSNMESLSSMVTIKQTTSEDEAKAMLDSGEIKAAVIIPEGMIHTIMSGTNDLPARIIYPGEPSIEIVIFRQIVDNLSQMVASSQTGVYALYEIYDDFDATEKQQDKANTQLNDLYINAVLKRDALFQIVGSDIEESSLEKEEISSDNAPATDFVLVGYLCSGLALLFLLSGINLCFFFVAPNRTVLPALSRLGLSDSFCLLADFSAAVICQWLIFSAICLLIGTIGSTAYIVPAFLIGRTLVSCFVCAFFSCALELFICRICHGKQACMITTFAVSLLVMYASGCLIPSAFLPDMLRRISATLPGSQLKNMIFWQFGQSVSSFDSIILIIEGILLIIAALLAGTFKKGKLTHSLRERSKYEEK</sequence>
<feature type="transmembrane region" description="Helical" evidence="5">
    <location>
        <begin position="26"/>
        <end position="47"/>
    </location>
</feature>
<feature type="transmembrane region" description="Helical" evidence="5">
    <location>
        <begin position="232"/>
        <end position="258"/>
    </location>
</feature>
<keyword evidence="3 5" id="KW-1133">Transmembrane helix</keyword>
<organism evidence="7 8">
    <name type="scientific">Anthropogastromicrobium aceti</name>
    <dbReference type="NCBI Taxonomy" id="2981768"/>
    <lineage>
        <taxon>Bacteria</taxon>
        <taxon>Bacillati</taxon>
        <taxon>Bacillota</taxon>
        <taxon>Clostridia</taxon>
        <taxon>Lachnospirales</taxon>
        <taxon>Lachnospiraceae</taxon>
        <taxon>Anthropogastromicrobium</taxon>
    </lineage>
</organism>
<keyword evidence="4 5" id="KW-0472">Membrane</keyword>
<dbReference type="Pfam" id="PF12698">
    <property type="entry name" value="ABC2_membrane_3"/>
    <property type="match status" value="1"/>
</dbReference>
<dbReference type="GO" id="GO:0140359">
    <property type="term" value="F:ABC-type transporter activity"/>
    <property type="evidence" value="ECO:0007669"/>
    <property type="project" value="InterPro"/>
</dbReference>
<evidence type="ECO:0000259" key="6">
    <source>
        <dbReference type="Pfam" id="PF12698"/>
    </source>
</evidence>
<protein>
    <submittedName>
        <fullName evidence="7">ABC transporter permease</fullName>
    </submittedName>
</protein>
<dbReference type="GO" id="GO:0016020">
    <property type="term" value="C:membrane"/>
    <property type="evidence" value="ECO:0007669"/>
    <property type="project" value="UniProtKB-SubCell"/>
</dbReference>
<dbReference type="RefSeq" id="WP_308731242.1">
    <property type="nucleotide sequence ID" value="NZ_JAJEQN010000007.1"/>
</dbReference>
<reference evidence="7 8" key="1">
    <citation type="submission" date="2021-10" db="EMBL/GenBank/DDBJ databases">
        <title>Anaerobic single-cell dispensing facilitates the cultivation of human gut bacteria.</title>
        <authorList>
            <person name="Afrizal A."/>
        </authorList>
    </citation>
    <scope>NUCLEOTIDE SEQUENCE [LARGE SCALE GENOMIC DNA]</scope>
    <source>
        <strain evidence="7 8">CLA-AA-H224</strain>
    </source>
</reference>
<dbReference type="EMBL" id="JAJEQN010000007">
    <property type="protein sequence ID" value="MCC2220780.1"/>
    <property type="molecule type" value="Genomic_DNA"/>
</dbReference>
<evidence type="ECO:0000256" key="5">
    <source>
        <dbReference type="SAM" id="Phobius"/>
    </source>
</evidence>
<evidence type="ECO:0000256" key="2">
    <source>
        <dbReference type="ARBA" id="ARBA00022692"/>
    </source>
</evidence>
<dbReference type="Gene3D" id="3.40.1710.10">
    <property type="entry name" value="abc type-2 transporter like domain"/>
    <property type="match status" value="1"/>
</dbReference>
<keyword evidence="2 5" id="KW-0812">Transmembrane</keyword>
<accession>A0AAE3JB05</accession>
<keyword evidence="8" id="KW-1185">Reference proteome</keyword>